<dbReference type="STRING" id="260084.SAMN02927928_0952"/>
<dbReference type="GO" id="GO:0005886">
    <property type="term" value="C:plasma membrane"/>
    <property type="evidence" value="ECO:0007669"/>
    <property type="project" value="UniProtKB-SubCell"/>
</dbReference>
<keyword evidence="6 7" id="KW-0472">Membrane</keyword>
<dbReference type="Pfam" id="PF01790">
    <property type="entry name" value="LGT"/>
    <property type="match status" value="1"/>
</dbReference>
<dbReference type="OrthoDB" id="871140at2"/>
<comment type="similarity">
    <text evidence="1 7">Belongs to the Lgt family.</text>
</comment>
<evidence type="ECO:0000256" key="5">
    <source>
        <dbReference type="ARBA" id="ARBA00022989"/>
    </source>
</evidence>
<comment type="catalytic activity">
    <reaction evidence="7">
        <text>L-cysteinyl-[prolipoprotein] + a 1,2-diacyl-sn-glycero-3-phospho-(1'-sn-glycerol) = an S-1,2-diacyl-sn-glyceryl-L-cysteinyl-[prolipoprotein] + sn-glycerol 1-phosphate + H(+)</text>
        <dbReference type="Rhea" id="RHEA:56712"/>
        <dbReference type="Rhea" id="RHEA-COMP:14679"/>
        <dbReference type="Rhea" id="RHEA-COMP:14680"/>
        <dbReference type="ChEBI" id="CHEBI:15378"/>
        <dbReference type="ChEBI" id="CHEBI:29950"/>
        <dbReference type="ChEBI" id="CHEBI:57685"/>
        <dbReference type="ChEBI" id="CHEBI:64716"/>
        <dbReference type="ChEBI" id="CHEBI:140658"/>
        <dbReference type="EC" id="2.5.1.145"/>
    </reaction>
</comment>
<evidence type="ECO:0000256" key="4">
    <source>
        <dbReference type="ARBA" id="ARBA00022692"/>
    </source>
</evidence>
<keyword evidence="8" id="KW-0449">Lipoprotein</keyword>
<feature type="transmembrane region" description="Helical" evidence="7">
    <location>
        <begin position="63"/>
        <end position="83"/>
    </location>
</feature>
<evidence type="ECO:0000313" key="8">
    <source>
        <dbReference type="EMBL" id="SCW40119.1"/>
    </source>
</evidence>
<feature type="binding site" evidence="7">
    <location>
        <position position="149"/>
    </location>
    <ligand>
        <name>a 1,2-diacyl-sn-glycero-3-phospho-(1'-sn-glycerol)</name>
        <dbReference type="ChEBI" id="CHEBI:64716"/>
    </ligand>
</feature>
<dbReference type="PANTHER" id="PTHR30589">
    <property type="entry name" value="PROLIPOPROTEIN DIACYLGLYCERYL TRANSFERASE"/>
    <property type="match status" value="1"/>
</dbReference>
<comment type="function">
    <text evidence="7">Catalyzes the transfer of the diacylglyceryl group from phosphatidylglycerol to the sulfhydryl group of the N-terminal cysteine of a prolipoprotein, the first step in the formation of mature lipoproteins.</text>
</comment>
<dbReference type="EMBL" id="FMTS01000001">
    <property type="protein sequence ID" value="SCW40119.1"/>
    <property type="molecule type" value="Genomic_DNA"/>
</dbReference>
<gene>
    <name evidence="7" type="primary">lgt</name>
    <name evidence="8" type="ORF">SAMN02927928_0952</name>
</gene>
<feature type="transmembrane region" description="Helical" evidence="7">
    <location>
        <begin position="132"/>
        <end position="151"/>
    </location>
</feature>
<dbReference type="PROSITE" id="PS01311">
    <property type="entry name" value="LGT"/>
    <property type="match status" value="1"/>
</dbReference>
<dbReference type="Proteomes" id="UP000199150">
    <property type="component" value="Unassembled WGS sequence"/>
</dbReference>
<dbReference type="EC" id="2.5.1.145" evidence="7"/>
<keyword evidence="2 7" id="KW-1003">Cell membrane</keyword>
<dbReference type="AlphaFoldDB" id="A0A1G4Q7K6"/>
<dbReference type="GO" id="GO:0042158">
    <property type="term" value="P:lipoprotein biosynthetic process"/>
    <property type="evidence" value="ECO:0007669"/>
    <property type="project" value="UniProtKB-UniRule"/>
</dbReference>
<feature type="transmembrane region" description="Helical" evidence="7">
    <location>
        <begin position="261"/>
        <end position="281"/>
    </location>
</feature>
<feature type="transmembrane region" description="Helical" evidence="7">
    <location>
        <begin position="103"/>
        <end position="120"/>
    </location>
</feature>
<protein>
    <recommendedName>
        <fullName evidence="7">Phosphatidylglycerol--prolipoprotein diacylglyceryl transferase</fullName>
        <ecNumber evidence="7">2.5.1.145</ecNumber>
    </recommendedName>
</protein>
<evidence type="ECO:0000313" key="9">
    <source>
        <dbReference type="Proteomes" id="UP000199150"/>
    </source>
</evidence>
<organism evidence="8 9">
    <name type="scientific">Asticcacaulis taihuensis</name>
    <dbReference type="NCBI Taxonomy" id="260084"/>
    <lineage>
        <taxon>Bacteria</taxon>
        <taxon>Pseudomonadati</taxon>
        <taxon>Pseudomonadota</taxon>
        <taxon>Alphaproteobacteria</taxon>
        <taxon>Caulobacterales</taxon>
        <taxon>Caulobacteraceae</taxon>
        <taxon>Asticcacaulis</taxon>
    </lineage>
</organism>
<dbReference type="UniPathway" id="UPA00664"/>
<comment type="pathway">
    <text evidence="7">Protein modification; lipoprotein biosynthesis (diacylglyceryl transfer).</text>
</comment>
<dbReference type="InterPro" id="IPR001640">
    <property type="entry name" value="Lgt"/>
</dbReference>
<evidence type="ECO:0000256" key="2">
    <source>
        <dbReference type="ARBA" id="ARBA00022475"/>
    </source>
</evidence>
<proteinExistence type="inferred from homology"/>
<comment type="subcellular location">
    <subcellularLocation>
        <location evidence="7">Cell membrane</location>
        <topology evidence="7">Multi-pass membrane protein</topology>
    </subcellularLocation>
</comment>
<evidence type="ECO:0000256" key="7">
    <source>
        <dbReference type="HAMAP-Rule" id="MF_01147"/>
    </source>
</evidence>
<evidence type="ECO:0000256" key="6">
    <source>
        <dbReference type="ARBA" id="ARBA00023136"/>
    </source>
</evidence>
<dbReference type="PANTHER" id="PTHR30589:SF0">
    <property type="entry name" value="PHOSPHATIDYLGLYCEROL--PROLIPOPROTEIN DIACYLGLYCERYL TRANSFERASE"/>
    <property type="match status" value="1"/>
</dbReference>
<keyword evidence="3 7" id="KW-0808">Transferase</keyword>
<reference evidence="9" key="1">
    <citation type="submission" date="2016-10" db="EMBL/GenBank/DDBJ databases">
        <authorList>
            <person name="Varghese N."/>
            <person name="Submissions S."/>
        </authorList>
    </citation>
    <scope>NUCLEOTIDE SEQUENCE [LARGE SCALE GENOMIC DNA]</scope>
    <source>
        <strain evidence="9">CGMCC 1.3431</strain>
    </source>
</reference>
<evidence type="ECO:0000256" key="3">
    <source>
        <dbReference type="ARBA" id="ARBA00022679"/>
    </source>
</evidence>
<name>A0A1G4Q7K6_9CAUL</name>
<dbReference type="HAMAP" id="MF_01147">
    <property type="entry name" value="Lgt"/>
    <property type="match status" value="1"/>
</dbReference>
<evidence type="ECO:0000256" key="1">
    <source>
        <dbReference type="ARBA" id="ARBA00007150"/>
    </source>
</evidence>
<feature type="transmembrane region" description="Helical" evidence="7">
    <location>
        <begin position="20"/>
        <end position="42"/>
    </location>
</feature>
<sequence>MPLNMPNIDPVLLHLGPLEIRWYALAYIAGIVCGWLYIAALIKKESLWAPRRAPVSSTQLDDLILWITLGIIIGGRVGYILFYDASIIWKQPLEVFMIQHGGMSFHGGFTGVAVATILYCRAQKFSLPRMLNLGDLLACAAPIGLFFGRLANFINGELWGRVTHVPWGMVFCNQYIEKQYNDICPAGLEPRHPSQLYEALGEGLLLFILLWVLASVYRKFNRPGLIMGTFIAGYGLIRILLENVREPDAQMLPFFKNIITMGQSLSLVMVAVGGFLIWRALKTPVPEPEAEPEAPVETTDLDG</sequence>
<accession>A0A1G4Q7K6</accession>
<feature type="transmembrane region" description="Helical" evidence="7">
    <location>
        <begin position="224"/>
        <end position="241"/>
    </location>
</feature>
<keyword evidence="5 7" id="KW-1133">Transmembrane helix</keyword>
<dbReference type="NCBIfam" id="TIGR00544">
    <property type="entry name" value="lgt"/>
    <property type="match status" value="1"/>
</dbReference>
<dbReference type="GO" id="GO:0008961">
    <property type="term" value="F:phosphatidylglycerol-prolipoprotein diacylglyceryl transferase activity"/>
    <property type="evidence" value="ECO:0007669"/>
    <property type="project" value="UniProtKB-UniRule"/>
</dbReference>
<keyword evidence="9" id="KW-1185">Reference proteome</keyword>
<feature type="transmembrane region" description="Helical" evidence="7">
    <location>
        <begin position="199"/>
        <end position="217"/>
    </location>
</feature>
<keyword evidence="4 7" id="KW-0812">Transmembrane</keyword>